<comment type="caution">
    <text evidence="1">The sequence shown here is derived from an EMBL/GenBank/DDBJ whole genome shotgun (WGS) entry which is preliminary data.</text>
</comment>
<dbReference type="RefSeq" id="WP_376808249.1">
    <property type="nucleotide sequence ID" value="NZ_JBHTAC010000024.1"/>
</dbReference>
<dbReference type="Proteomes" id="UP001596392">
    <property type="component" value="Unassembled WGS sequence"/>
</dbReference>
<name>A0ABW2H4R0_9ACTN</name>
<dbReference type="EMBL" id="JBHTAC010000024">
    <property type="protein sequence ID" value="MFC7245308.1"/>
    <property type="molecule type" value="Genomic_DNA"/>
</dbReference>
<sequence length="251" mass="27662">MLQFPVSIDNPFWRVWQGPRERFQAVDEVTMRSLEVVHTLCRHLAADVTAAGAGVTRMDSLTSMLEGKAAGAYGEVGARGHRWHSIWITHHWNMTSLYAQASLDYAWATSRIASMLAADLKVPPLTAWSDDDRYPSSDWLTADPDQRLAPVQVRGTAVKVLQGHEVVGINDYLKVSHGRMVDAMVKVLKVSPDDFKDRLGDPHVAVMEPEDSQAHDARRSRLLDAAVALDAYGAGCACAIVAVDEEKSNRS</sequence>
<protein>
    <submittedName>
        <fullName evidence="1">Uncharacterized protein</fullName>
    </submittedName>
</protein>
<evidence type="ECO:0000313" key="2">
    <source>
        <dbReference type="Proteomes" id="UP001596392"/>
    </source>
</evidence>
<proteinExistence type="predicted"/>
<gene>
    <name evidence="1" type="ORF">ACFQO7_22775</name>
</gene>
<accession>A0ABW2H4R0</accession>
<organism evidence="1 2">
    <name type="scientific">Catellatospora aurea</name>
    <dbReference type="NCBI Taxonomy" id="1337874"/>
    <lineage>
        <taxon>Bacteria</taxon>
        <taxon>Bacillati</taxon>
        <taxon>Actinomycetota</taxon>
        <taxon>Actinomycetes</taxon>
        <taxon>Micromonosporales</taxon>
        <taxon>Micromonosporaceae</taxon>
        <taxon>Catellatospora</taxon>
    </lineage>
</organism>
<reference evidence="2" key="1">
    <citation type="journal article" date="2019" name="Int. J. Syst. Evol. Microbiol.">
        <title>The Global Catalogue of Microorganisms (GCM) 10K type strain sequencing project: providing services to taxonomists for standard genome sequencing and annotation.</title>
        <authorList>
            <consortium name="The Broad Institute Genomics Platform"/>
            <consortium name="The Broad Institute Genome Sequencing Center for Infectious Disease"/>
            <person name="Wu L."/>
            <person name="Ma J."/>
        </authorList>
    </citation>
    <scope>NUCLEOTIDE SEQUENCE [LARGE SCALE GENOMIC DNA]</scope>
    <source>
        <strain evidence="2">CGMCC 1.9106</strain>
    </source>
</reference>
<keyword evidence="2" id="KW-1185">Reference proteome</keyword>
<evidence type="ECO:0000313" key="1">
    <source>
        <dbReference type="EMBL" id="MFC7245308.1"/>
    </source>
</evidence>